<accession>A0A1Y5SHF5</accession>
<dbReference type="Proteomes" id="UP000193623">
    <property type="component" value="Unassembled WGS sequence"/>
</dbReference>
<dbReference type="EMBL" id="FWFT01000003">
    <property type="protein sequence ID" value="SLN39212.1"/>
    <property type="molecule type" value="Genomic_DNA"/>
</dbReference>
<sequence>MHHFQHHRTNAQAALTARRGEKPVTALTPPQAEMFSYLTLAELHELSTLGDVGARQMAVS</sequence>
<gene>
    <name evidence="2" type="ORF">PSJ8397_01935</name>
</gene>
<reference evidence="2 3" key="1">
    <citation type="submission" date="2017-03" db="EMBL/GenBank/DDBJ databases">
        <authorList>
            <person name="Afonso C.L."/>
            <person name="Miller P.J."/>
            <person name="Scott M.A."/>
            <person name="Spackman E."/>
            <person name="Goraichik I."/>
            <person name="Dimitrov K.M."/>
            <person name="Suarez D.L."/>
            <person name="Swayne D.E."/>
        </authorList>
    </citation>
    <scope>NUCLEOTIDE SEQUENCE [LARGE SCALE GENOMIC DNA]</scope>
    <source>
        <strain evidence="2 3">CECT 8397</strain>
    </source>
</reference>
<evidence type="ECO:0000256" key="1">
    <source>
        <dbReference type="SAM" id="MobiDB-lite"/>
    </source>
</evidence>
<feature type="region of interest" description="Disordered" evidence="1">
    <location>
        <begin position="1"/>
        <end position="23"/>
    </location>
</feature>
<keyword evidence="3" id="KW-1185">Reference proteome</keyword>
<dbReference type="AlphaFoldDB" id="A0A1Y5SHF5"/>
<name>A0A1Y5SHF5_9RHOB</name>
<protein>
    <submittedName>
        <fullName evidence="2">Uncharacterized protein</fullName>
    </submittedName>
</protein>
<dbReference type="RefSeq" id="WP_085864378.1">
    <property type="nucleotide sequence ID" value="NZ_FWFT01000003.1"/>
</dbReference>
<proteinExistence type="predicted"/>
<organism evidence="2 3">
    <name type="scientific">Pseudooctadecabacter jejudonensis</name>
    <dbReference type="NCBI Taxonomy" id="1391910"/>
    <lineage>
        <taxon>Bacteria</taxon>
        <taxon>Pseudomonadati</taxon>
        <taxon>Pseudomonadota</taxon>
        <taxon>Alphaproteobacteria</taxon>
        <taxon>Rhodobacterales</taxon>
        <taxon>Paracoccaceae</taxon>
        <taxon>Pseudooctadecabacter</taxon>
    </lineage>
</organism>
<evidence type="ECO:0000313" key="2">
    <source>
        <dbReference type="EMBL" id="SLN39212.1"/>
    </source>
</evidence>
<evidence type="ECO:0000313" key="3">
    <source>
        <dbReference type="Proteomes" id="UP000193623"/>
    </source>
</evidence>